<dbReference type="Proteomes" id="UP000030689">
    <property type="component" value="Unassembled WGS sequence"/>
</dbReference>
<reference evidence="4 5" key="1">
    <citation type="journal article" date="2013" name="Front. Plant Sci.">
        <title>The Reference Genome of the Halophytic Plant Eutrema salsugineum.</title>
        <authorList>
            <person name="Yang R."/>
            <person name="Jarvis D.E."/>
            <person name="Chen H."/>
            <person name="Beilstein M.A."/>
            <person name="Grimwood J."/>
            <person name="Jenkins J."/>
            <person name="Shu S."/>
            <person name="Prochnik S."/>
            <person name="Xin M."/>
            <person name="Ma C."/>
            <person name="Schmutz J."/>
            <person name="Wing R.A."/>
            <person name="Mitchell-Olds T."/>
            <person name="Schumaker K.S."/>
            <person name="Wang X."/>
        </authorList>
    </citation>
    <scope>NUCLEOTIDE SEQUENCE [LARGE SCALE GENOMIC DNA]</scope>
</reference>
<dbReference type="InterPro" id="IPR004332">
    <property type="entry name" value="Transposase_MuDR"/>
</dbReference>
<feature type="compositionally biased region" description="Acidic residues" evidence="1">
    <location>
        <begin position="93"/>
        <end position="117"/>
    </location>
</feature>
<dbReference type="PANTHER" id="PTHR31973">
    <property type="entry name" value="POLYPROTEIN, PUTATIVE-RELATED"/>
    <property type="match status" value="1"/>
</dbReference>
<dbReference type="Pfam" id="PF03108">
    <property type="entry name" value="DBD_Tnp_Mut"/>
    <property type="match status" value="1"/>
</dbReference>
<accession>V4M721</accession>
<dbReference type="Gramene" id="ESQ50827">
    <property type="protein sequence ID" value="ESQ50827"/>
    <property type="gene ID" value="EUTSA_v10023101mg"/>
</dbReference>
<feature type="domain" description="Transposase MuDR plant" evidence="2">
    <location>
        <begin position="163"/>
        <end position="219"/>
    </location>
</feature>
<dbReference type="AlphaFoldDB" id="V4M721"/>
<organism evidence="4 5">
    <name type="scientific">Eutrema salsugineum</name>
    <name type="common">Saltwater cress</name>
    <name type="synonym">Sisymbrium salsugineum</name>
    <dbReference type="NCBI Taxonomy" id="72664"/>
    <lineage>
        <taxon>Eukaryota</taxon>
        <taxon>Viridiplantae</taxon>
        <taxon>Streptophyta</taxon>
        <taxon>Embryophyta</taxon>
        <taxon>Tracheophyta</taxon>
        <taxon>Spermatophyta</taxon>
        <taxon>Magnoliopsida</taxon>
        <taxon>eudicotyledons</taxon>
        <taxon>Gunneridae</taxon>
        <taxon>Pentapetalae</taxon>
        <taxon>rosids</taxon>
        <taxon>malvids</taxon>
        <taxon>Brassicales</taxon>
        <taxon>Brassicaceae</taxon>
        <taxon>Eutremeae</taxon>
        <taxon>Eutrema</taxon>
    </lineage>
</organism>
<sequence length="803" mass="91460">MARDDYNLGKKTEIIELTYALPVSMLQTMAPDTPPMHVTNDRQVLSLIALSRVHLLRLCVSSRVEMDTEENQEGPDEDLGEESEENSEHSTDDEADSSDVNEDGEDVDDATYSDGEDYSVYGKVKDEDDDEDKVCIEKVRNRYGETGRTPMSWSDNIYVRASFPTKEKLLSEVRLTAIMLKFAFKTQKSTKILFVARCRVEGCAWMVRASVKNDASTFWVTKYVKDHTCSIAHRMAHHGKSTPKYIGKLFISHLGIIDGLTPEHVRVSMKHMFGIKMDYTTSYRSLIYAQQLVRGTAEDGYASLPAYLHSVNKANPGTISALHVDSNNKFKYLFLAFGASIAGFVVVDGYGYPLVIVSDRHIYIKKACETIFPWAKRGICYYHLQHNIVTKFRGKQLLYLVKRVAYAYNLYDYNWYMAELRQIKPDLADYLEEADVSLWSRVYFVGDRYNIKTSNVAESINAALKKARGYPISFLLDFIREKLGRWFLKRREDALSLTTHNTRGVEYLLAIRGHYADAVEVDRIDTWRYYVKGGTRNCIVDLEHGMCECGVFYIEKIPCSYAIAAALAGGIAVDSLVQGGPTSICLPPDIRRAPGRRKKSRWQSWLEIARRKSKKPRKLHKVYSCSQCKQSGHTLPNCTNYSLIPDPLKMSNQINFNSLPSDILCDILLKITSRSYRGLCKARVFSKHLNEISNEEGFLRAVDLITLTIPWVWDQHGRVDAFFQRCLECRNPTVQYLQAVSLIFYEDSIQEGFDLIKVSSNGGCLMATYSMVMFSLTMDGSHDVFNHIRGIVPAEATKMRKTM</sequence>
<evidence type="ECO:0000259" key="2">
    <source>
        <dbReference type="Pfam" id="PF03108"/>
    </source>
</evidence>
<dbReference type="InterPro" id="IPR057136">
    <property type="entry name" value="At2g35280_TPR_dom"/>
</dbReference>
<protein>
    <submittedName>
        <fullName evidence="4">Uncharacterized protein</fullName>
    </submittedName>
</protein>
<evidence type="ECO:0000313" key="4">
    <source>
        <dbReference type="EMBL" id="ESQ50827.1"/>
    </source>
</evidence>
<evidence type="ECO:0000313" key="5">
    <source>
        <dbReference type="Proteomes" id="UP000030689"/>
    </source>
</evidence>
<dbReference type="STRING" id="72664.V4M721"/>
<dbReference type="EMBL" id="KI517392">
    <property type="protein sequence ID" value="ESQ50827.1"/>
    <property type="molecule type" value="Genomic_DNA"/>
</dbReference>
<dbReference type="PANTHER" id="PTHR31973:SF187">
    <property type="entry name" value="MUTATOR TRANSPOSASE MUDRA PROTEIN"/>
    <property type="match status" value="1"/>
</dbReference>
<dbReference type="KEGG" id="eus:EUTSA_v10023101mg"/>
<dbReference type="eggNOG" id="ENOG502RJNC">
    <property type="taxonomic scope" value="Eukaryota"/>
</dbReference>
<feature type="region of interest" description="Disordered" evidence="1">
    <location>
        <begin position="65"/>
        <end position="123"/>
    </location>
</feature>
<keyword evidence="5" id="KW-1185">Reference proteome</keyword>
<proteinExistence type="predicted"/>
<evidence type="ECO:0000256" key="1">
    <source>
        <dbReference type="SAM" id="MobiDB-lite"/>
    </source>
</evidence>
<evidence type="ECO:0000259" key="3">
    <source>
        <dbReference type="Pfam" id="PF23310"/>
    </source>
</evidence>
<dbReference type="OMA" id="CETIFPW"/>
<name>V4M721_EUTSA</name>
<dbReference type="Pfam" id="PF23310">
    <property type="entry name" value="TPR_27"/>
    <property type="match status" value="1"/>
</dbReference>
<feature type="domain" description="At2g35280-like TPR" evidence="3">
    <location>
        <begin position="709"/>
        <end position="782"/>
    </location>
</feature>
<gene>
    <name evidence="4" type="ORF">EUTSA_v10023101mg</name>
</gene>
<feature type="compositionally biased region" description="Acidic residues" evidence="1">
    <location>
        <begin position="67"/>
        <end position="85"/>
    </location>
</feature>